<organism evidence="2 3">
    <name type="scientific">Candidatus Woykebacteria bacterium RBG_13_40_7b</name>
    <dbReference type="NCBI Taxonomy" id="1802594"/>
    <lineage>
        <taxon>Bacteria</taxon>
        <taxon>Candidatus Woykeibacteriota</taxon>
    </lineage>
</organism>
<dbReference type="Proteomes" id="UP000177103">
    <property type="component" value="Unassembled WGS sequence"/>
</dbReference>
<gene>
    <name evidence="2" type="ORF">A2Y57_00820</name>
</gene>
<dbReference type="Pfam" id="PF10543">
    <property type="entry name" value="ORF6N"/>
    <property type="match status" value="1"/>
</dbReference>
<evidence type="ECO:0000313" key="2">
    <source>
        <dbReference type="EMBL" id="OGY24648.1"/>
    </source>
</evidence>
<evidence type="ECO:0000259" key="1">
    <source>
        <dbReference type="Pfam" id="PF10543"/>
    </source>
</evidence>
<dbReference type="InterPro" id="IPR018873">
    <property type="entry name" value="KilA-N_DNA-bd_domain"/>
</dbReference>
<feature type="domain" description="KilA-N DNA-binding" evidence="1">
    <location>
        <begin position="12"/>
        <end position="109"/>
    </location>
</feature>
<reference evidence="2 3" key="1">
    <citation type="journal article" date="2016" name="Nat. Commun.">
        <title>Thousands of microbial genomes shed light on interconnected biogeochemical processes in an aquifer system.</title>
        <authorList>
            <person name="Anantharaman K."/>
            <person name="Brown C.T."/>
            <person name="Hug L.A."/>
            <person name="Sharon I."/>
            <person name="Castelle C.J."/>
            <person name="Probst A.J."/>
            <person name="Thomas B.C."/>
            <person name="Singh A."/>
            <person name="Wilkins M.J."/>
            <person name="Karaoz U."/>
            <person name="Brodie E.L."/>
            <person name="Williams K.H."/>
            <person name="Hubbard S.S."/>
            <person name="Banfield J.F."/>
        </authorList>
    </citation>
    <scope>NUCLEOTIDE SEQUENCE [LARGE SCALE GENOMIC DNA]</scope>
</reference>
<protein>
    <submittedName>
        <fullName evidence="2">DNA-binding protein</fullName>
    </submittedName>
</protein>
<proteinExistence type="predicted"/>
<evidence type="ECO:0000313" key="3">
    <source>
        <dbReference type="Proteomes" id="UP000177103"/>
    </source>
</evidence>
<name>A0A1G1WAB6_9BACT</name>
<accession>A0A1G1WAB6</accession>
<dbReference type="EMBL" id="MHCQ01000018">
    <property type="protein sequence ID" value="OGY24648.1"/>
    <property type="molecule type" value="Genomic_DNA"/>
</dbReference>
<comment type="caution">
    <text evidence="2">The sequence shown here is derived from an EMBL/GenBank/DDBJ whole genome shotgun (WGS) entry which is preliminary data.</text>
</comment>
<dbReference type="AlphaFoldDB" id="A0A1G1WAB6"/>
<sequence>MKDLVISEIIEQKIYLMRNQKVMLDSDLAKLYGVETRTLNQAVKRNRKRFPIDFMFQLKKNEITGLRSQIVTLNQNLTSQNVISSKGYGGRRTLPYVFTEQGVAMLSSVLNNDRAIQVNIQIMRTFIKLRQLLSSHKDLVEKIEKMEKGYDRQFRIVFEIIRELDSSKKENRKQIGFRSKEKNGEN</sequence>
<keyword evidence="2" id="KW-0238">DNA-binding</keyword>
<dbReference type="GO" id="GO:0003677">
    <property type="term" value="F:DNA binding"/>
    <property type="evidence" value="ECO:0007669"/>
    <property type="project" value="UniProtKB-KW"/>
</dbReference>